<sequence length="143" mass="16357">MNFYETCQFVTIIYLLGCVSVNGKRESAVEKTKRIASERFKECCKTSGVSEECRKICEYDLNPNYAMSYFHKFCGADVQKYFECANSKMDNEDCCVFFGNINEECCEKYLGFGPNVEDASDLLHQCHNIFPAIMTCALKWFGG</sequence>
<dbReference type="Proteomes" id="UP000887576">
    <property type="component" value="Unplaced"/>
</dbReference>
<dbReference type="WBParaSite" id="JU765_v2.g18787.t1">
    <property type="protein sequence ID" value="JU765_v2.g18787.t1"/>
    <property type="gene ID" value="JU765_v2.g18787"/>
</dbReference>
<proteinExistence type="predicted"/>
<evidence type="ECO:0000313" key="2">
    <source>
        <dbReference type="WBParaSite" id="JU765_v2.g18787.t1"/>
    </source>
</evidence>
<protein>
    <submittedName>
        <fullName evidence="2">Uncharacterized protein</fullName>
    </submittedName>
</protein>
<name>A0AC34QSH3_9BILA</name>
<evidence type="ECO:0000313" key="1">
    <source>
        <dbReference type="Proteomes" id="UP000887576"/>
    </source>
</evidence>
<reference evidence="2" key="1">
    <citation type="submission" date="2022-11" db="UniProtKB">
        <authorList>
            <consortium name="WormBaseParasite"/>
        </authorList>
    </citation>
    <scope>IDENTIFICATION</scope>
</reference>
<organism evidence="1 2">
    <name type="scientific">Panagrolaimus sp. JU765</name>
    <dbReference type="NCBI Taxonomy" id="591449"/>
    <lineage>
        <taxon>Eukaryota</taxon>
        <taxon>Metazoa</taxon>
        <taxon>Ecdysozoa</taxon>
        <taxon>Nematoda</taxon>
        <taxon>Chromadorea</taxon>
        <taxon>Rhabditida</taxon>
        <taxon>Tylenchina</taxon>
        <taxon>Panagrolaimomorpha</taxon>
        <taxon>Panagrolaimoidea</taxon>
        <taxon>Panagrolaimidae</taxon>
        <taxon>Panagrolaimus</taxon>
    </lineage>
</organism>
<accession>A0AC34QSH3</accession>